<dbReference type="AlphaFoldDB" id="A0A2W1K5Z4"/>
<sequence>MDVRAEKMAQMFKSGAAMARIGEAFGLTRSRVQQILAAQGLTRRDGGPMLAHAEKARQRAEKAALKVEHLAALREAALDDPLVKQWRDHAAKLREWATLLPLESARDLCAKAALRAERLEHRAVRRAEELYAKATRRPKARACRLQGCRRQGCRLQGPEDALLKKRAQQEAKLRAWSEQVLGIPLEEARDLCQMPDSPGTRRGRPSVGDSIPCKKYVAGRTQAVMKYGAYLSFRDWWRVWQESGHFSAVTGPGAGWCLIKKDYALPWGADNAQIVPHGAWSKAGGGFGVPRAMRVGTSVRRDGYRLHQ</sequence>
<protein>
    <submittedName>
        <fullName evidence="1">Uncharacterized protein</fullName>
    </submittedName>
</protein>
<dbReference type="EMBL" id="QKQP01000001">
    <property type="protein sequence ID" value="PZD82368.1"/>
    <property type="molecule type" value="Genomic_DNA"/>
</dbReference>
<organism evidence="1 2">
    <name type="scientific">Acidithiobacillus ferrooxidans</name>
    <name type="common">Thiobacillus ferrooxidans</name>
    <dbReference type="NCBI Taxonomy" id="920"/>
    <lineage>
        <taxon>Bacteria</taxon>
        <taxon>Pseudomonadati</taxon>
        <taxon>Pseudomonadota</taxon>
        <taxon>Acidithiobacillia</taxon>
        <taxon>Acidithiobacillales</taxon>
        <taxon>Acidithiobacillaceae</taxon>
        <taxon>Acidithiobacillus</taxon>
    </lineage>
</organism>
<gene>
    <name evidence="1" type="ORF">DN052_04950</name>
</gene>
<proteinExistence type="predicted"/>
<dbReference type="RefSeq" id="WP_054608710.1">
    <property type="nucleotide sequence ID" value="NZ_AP025160.1"/>
</dbReference>
<dbReference type="Proteomes" id="UP000248886">
    <property type="component" value="Unassembled WGS sequence"/>
</dbReference>
<comment type="caution">
    <text evidence="1">The sequence shown here is derived from an EMBL/GenBank/DDBJ whole genome shotgun (WGS) entry which is preliminary data.</text>
</comment>
<reference evidence="1 2" key="1">
    <citation type="submission" date="2018-06" db="EMBL/GenBank/DDBJ databases">
        <title>Draft sequence of Acidithiobacillus ferrooxidans CCM 4253.</title>
        <authorList>
            <person name="Moya-Beltran A."/>
            <person name="Castro M."/>
            <person name="Covarrubias P.C."/>
            <person name="Issotta F."/>
            <person name="Janiczek O."/>
            <person name="Mandl M."/>
            <person name="Kucera J."/>
            <person name="Quatrini R."/>
        </authorList>
    </citation>
    <scope>NUCLEOTIDE SEQUENCE [LARGE SCALE GENOMIC DNA]</scope>
    <source>
        <strain evidence="1 2">CCM 4253</strain>
    </source>
</reference>
<evidence type="ECO:0000313" key="2">
    <source>
        <dbReference type="Proteomes" id="UP000248886"/>
    </source>
</evidence>
<evidence type="ECO:0000313" key="1">
    <source>
        <dbReference type="EMBL" id="PZD82368.1"/>
    </source>
</evidence>
<name>A0A2W1K5Z4_ACIFR</name>
<accession>A0A2W1K5Z4</accession>